<organism evidence="3 4">
    <name type="scientific">Gigaspora margarita</name>
    <dbReference type="NCBI Taxonomy" id="4874"/>
    <lineage>
        <taxon>Eukaryota</taxon>
        <taxon>Fungi</taxon>
        <taxon>Fungi incertae sedis</taxon>
        <taxon>Mucoromycota</taxon>
        <taxon>Glomeromycotina</taxon>
        <taxon>Glomeromycetes</taxon>
        <taxon>Diversisporales</taxon>
        <taxon>Gigasporaceae</taxon>
        <taxon>Gigaspora</taxon>
    </lineage>
</organism>
<evidence type="ECO:0000313" key="4">
    <source>
        <dbReference type="Proteomes" id="UP000789901"/>
    </source>
</evidence>
<comment type="caution">
    <text evidence="3">The sequence shown here is derived from an EMBL/GenBank/DDBJ whole genome shotgun (WGS) entry which is preliminary data.</text>
</comment>
<dbReference type="PANTHER" id="PTHR46880">
    <property type="entry name" value="RAS-ASSOCIATING DOMAIN-CONTAINING PROTEIN"/>
    <property type="match status" value="1"/>
</dbReference>
<keyword evidence="4" id="KW-1185">Reference proteome</keyword>
<keyword evidence="1" id="KW-1133">Transmembrane helix</keyword>
<feature type="transmembrane region" description="Helical" evidence="1">
    <location>
        <begin position="148"/>
        <end position="169"/>
    </location>
</feature>
<keyword evidence="1" id="KW-0472">Membrane</keyword>
<protein>
    <submittedName>
        <fullName evidence="3">41392_t:CDS:1</fullName>
    </submittedName>
</protein>
<feature type="domain" description="C17orf113 probable zinc finger" evidence="2">
    <location>
        <begin position="40"/>
        <end position="96"/>
    </location>
</feature>
<proteinExistence type="predicted"/>
<keyword evidence="1" id="KW-0812">Transmembrane</keyword>
<evidence type="ECO:0000313" key="3">
    <source>
        <dbReference type="EMBL" id="CAG8570078.1"/>
    </source>
</evidence>
<feature type="non-terminal residue" evidence="3">
    <location>
        <position position="442"/>
    </location>
</feature>
<dbReference type="InterPro" id="IPR057456">
    <property type="entry name" value="Znf_C17orf113"/>
</dbReference>
<gene>
    <name evidence="3" type="ORF">GMARGA_LOCUS5442</name>
</gene>
<accession>A0ABN7UFV2</accession>
<evidence type="ECO:0000259" key="2">
    <source>
        <dbReference type="Pfam" id="PF25431"/>
    </source>
</evidence>
<sequence>MSRKDENITNSLIDNENFQPKLPHLLRENLKFNSNWLNTYPWLCFEENKKLMYCKWCEDAKYTNIFVSGCDNFKEQTLKRHLDTKDHQKTLKTQSEAQLSIVTSFTKQLGLQIQLLTFVILLINIQNAEELHIPSNVNILKTLQHYKLYNYQEMIMVLIIIIMLEKILLMQLGNYKRKTLAIVSKHIISNIPVYRFVGLIELKDCSANGIMKELNKFFENKNLSVLSLGYLGSDSASVMLGHLNGIATQLKSQNPFLTEHHCISHHLAIAYEDAAEAVPYMHTYNKIVGNLYTYFSRSYERMETLKMVEKQLDDSDLHLLYSVVGTLSLDSNSEKSDHISILEIKIQITTVIQTITENFIETENSSPTWGYYLYTYLQTKNLTLEDILNFIQQFASATIENLNRRCLETIISKNPNFSTLYPNSHKIIELFLTLPLSNAVVE</sequence>
<dbReference type="Proteomes" id="UP000789901">
    <property type="component" value="Unassembled WGS sequence"/>
</dbReference>
<name>A0ABN7UFV2_GIGMA</name>
<dbReference type="PANTHER" id="PTHR46880:SF5">
    <property type="entry name" value="DUF4371 DOMAIN-CONTAINING PROTEIN"/>
    <property type="match status" value="1"/>
</dbReference>
<dbReference type="EMBL" id="CAJVQB010002312">
    <property type="protein sequence ID" value="CAG8570078.1"/>
    <property type="molecule type" value="Genomic_DNA"/>
</dbReference>
<evidence type="ECO:0000256" key="1">
    <source>
        <dbReference type="SAM" id="Phobius"/>
    </source>
</evidence>
<reference evidence="3 4" key="1">
    <citation type="submission" date="2021-06" db="EMBL/GenBank/DDBJ databases">
        <authorList>
            <person name="Kallberg Y."/>
            <person name="Tangrot J."/>
            <person name="Rosling A."/>
        </authorList>
    </citation>
    <scope>NUCLEOTIDE SEQUENCE [LARGE SCALE GENOMIC DNA]</scope>
    <source>
        <strain evidence="3 4">120-4 pot B 10/14</strain>
    </source>
</reference>
<dbReference type="Pfam" id="PF25431">
    <property type="entry name" value="zf-C17orf113"/>
    <property type="match status" value="1"/>
</dbReference>